<reference evidence="1" key="2">
    <citation type="journal article" date="2022" name="New Phytol.">
        <title>Evolutionary transition to the ectomycorrhizal habit in the genomes of a hyperdiverse lineage of mushroom-forming fungi.</title>
        <authorList>
            <person name="Looney B."/>
            <person name="Miyauchi S."/>
            <person name="Morin E."/>
            <person name="Drula E."/>
            <person name="Courty P.E."/>
            <person name="Kohler A."/>
            <person name="Kuo A."/>
            <person name="LaButti K."/>
            <person name="Pangilinan J."/>
            <person name="Lipzen A."/>
            <person name="Riley R."/>
            <person name="Andreopoulos W."/>
            <person name="He G."/>
            <person name="Johnson J."/>
            <person name="Nolan M."/>
            <person name="Tritt A."/>
            <person name="Barry K.W."/>
            <person name="Grigoriev I.V."/>
            <person name="Nagy L.G."/>
            <person name="Hibbett D."/>
            <person name="Henrissat B."/>
            <person name="Matheny P.B."/>
            <person name="Labbe J."/>
            <person name="Martin F.M."/>
        </authorList>
    </citation>
    <scope>NUCLEOTIDE SEQUENCE</scope>
    <source>
        <strain evidence="1">HHB10654</strain>
    </source>
</reference>
<sequence>MQGALHFTSIFCGGVLKDAATLAEHETRVHFLERITASTPQVSEAMDASTIRSAERVAPDSAPQHPPRSLASGGETSRKRRGIGRRIKDLARAIHINEEDVLATATAKYGVGGLGMVGCGAGGVDAVEVRAGIPWELSARSLDQRLNNSEGCGTWSYTILKVTGILTVKGGAGAIVECKGPDVESPSATNNP</sequence>
<gene>
    <name evidence="1" type="ORF">BV25DRAFT_1921471</name>
</gene>
<evidence type="ECO:0000313" key="2">
    <source>
        <dbReference type="Proteomes" id="UP000814140"/>
    </source>
</evidence>
<dbReference type="EMBL" id="MU277277">
    <property type="protein sequence ID" value="KAI0055848.1"/>
    <property type="molecule type" value="Genomic_DNA"/>
</dbReference>
<protein>
    <submittedName>
        <fullName evidence="1">Uncharacterized protein</fullName>
    </submittedName>
</protein>
<comment type="caution">
    <text evidence="1">The sequence shown here is derived from an EMBL/GenBank/DDBJ whole genome shotgun (WGS) entry which is preliminary data.</text>
</comment>
<keyword evidence="2" id="KW-1185">Reference proteome</keyword>
<dbReference type="Proteomes" id="UP000814140">
    <property type="component" value="Unassembled WGS sequence"/>
</dbReference>
<reference evidence="1" key="1">
    <citation type="submission" date="2021-03" db="EMBL/GenBank/DDBJ databases">
        <authorList>
            <consortium name="DOE Joint Genome Institute"/>
            <person name="Ahrendt S."/>
            <person name="Looney B.P."/>
            <person name="Miyauchi S."/>
            <person name="Morin E."/>
            <person name="Drula E."/>
            <person name="Courty P.E."/>
            <person name="Chicoki N."/>
            <person name="Fauchery L."/>
            <person name="Kohler A."/>
            <person name="Kuo A."/>
            <person name="Labutti K."/>
            <person name="Pangilinan J."/>
            <person name="Lipzen A."/>
            <person name="Riley R."/>
            <person name="Andreopoulos W."/>
            <person name="He G."/>
            <person name="Johnson J."/>
            <person name="Barry K.W."/>
            <person name="Grigoriev I.V."/>
            <person name="Nagy L."/>
            <person name="Hibbett D."/>
            <person name="Henrissat B."/>
            <person name="Matheny P.B."/>
            <person name="Labbe J."/>
            <person name="Martin F."/>
        </authorList>
    </citation>
    <scope>NUCLEOTIDE SEQUENCE</scope>
    <source>
        <strain evidence="1">HHB10654</strain>
    </source>
</reference>
<organism evidence="1 2">
    <name type="scientific">Artomyces pyxidatus</name>
    <dbReference type="NCBI Taxonomy" id="48021"/>
    <lineage>
        <taxon>Eukaryota</taxon>
        <taxon>Fungi</taxon>
        <taxon>Dikarya</taxon>
        <taxon>Basidiomycota</taxon>
        <taxon>Agaricomycotina</taxon>
        <taxon>Agaricomycetes</taxon>
        <taxon>Russulales</taxon>
        <taxon>Auriscalpiaceae</taxon>
        <taxon>Artomyces</taxon>
    </lineage>
</organism>
<accession>A0ACB8SHW5</accession>
<proteinExistence type="predicted"/>
<name>A0ACB8SHW5_9AGAM</name>
<evidence type="ECO:0000313" key="1">
    <source>
        <dbReference type="EMBL" id="KAI0055848.1"/>
    </source>
</evidence>